<evidence type="ECO:0000313" key="2">
    <source>
        <dbReference type="Proteomes" id="UP000078561"/>
    </source>
</evidence>
<reference evidence="1" key="1">
    <citation type="submission" date="2016-04" db="EMBL/GenBank/DDBJ databases">
        <authorList>
            <person name="Evans L.H."/>
            <person name="Alamgir A."/>
            <person name="Owens N."/>
            <person name="Weber N.D."/>
            <person name="Virtaneva K."/>
            <person name="Barbian K."/>
            <person name="Babar A."/>
            <person name="Rosenke K."/>
        </authorList>
    </citation>
    <scope>NUCLEOTIDE SEQUENCE [LARGE SCALE GENOMIC DNA]</scope>
    <source>
        <strain evidence="1">CBS 101.48</strain>
    </source>
</reference>
<sequence>MDIDTFFAYSDTKAASAPRLFPAQILDIHDRPYSIVTASEKYRLFVITLASMQDGPFIDALLSSVKSCLKTFDQDTRWLILSPGSKDHLQQQHSEEEVVTWIHSPALAKHLDLYVTPEHYQGHFLLEVHPTRRWQLIYHFSPSLPTNNLEWLGHSLSATRVEWEHRSKTLVQSVQKKDKQISSASRRKVPWQPITWGWHACPVEIQWVILEYMPVQDVIRCAKASAALELVVRPWLVARLHTHLTPLQHGSTLPFKILQYHERRLSELFFQLGSFLSS</sequence>
<evidence type="ECO:0008006" key="3">
    <source>
        <dbReference type="Google" id="ProtNLM"/>
    </source>
</evidence>
<dbReference type="Proteomes" id="UP000078561">
    <property type="component" value="Unassembled WGS sequence"/>
</dbReference>
<dbReference type="AlphaFoldDB" id="A0A168QSR0"/>
<dbReference type="InParanoid" id="A0A168QSR0"/>
<gene>
    <name evidence="1" type="primary">ABSGL_11352.1 scaffold 12295</name>
</gene>
<accession>A0A168QSR0</accession>
<dbReference type="EMBL" id="LT554468">
    <property type="protein sequence ID" value="SAM05477.1"/>
    <property type="molecule type" value="Genomic_DNA"/>
</dbReference>
<name>A0A168QSR0_ABSGL</name>
<protein>
    <recommendedName>
        <fullName evidence="3">F-box domain-containing protein</fullName>
    </recommendedName>
</protein>
<dbReference type="OrthoDB" id="2288045at2759"/>
<proteinExistence type="predicted"/>
<evidence type="ECO:0000313" key="1">
    <source>
        <dbReference type="EMBL" id="SAM05477.1"/>
    </source>
</evidence>
<keyword evidence="2" id="KW-1185">Reference proteome</keyword>
<organism evidence="1">
    <name type="scientific">Absidia glauca</name>
    <name type="common">Pin mould</name>
    <dbReference type="NCBI Taxonomy" id="4829"/>
    <lineage>
        <taxon>Eukaryota</taxon>
        <taxon>Fungi</taxon>
        <taxon>Fungi incertae sedis</taxon>
        <taxon>Mucoromycota</taxon>
        <taxon>Mucoromycotina</taxon>
        <taxon>Mucoromycetes</taxon>
        <taxon>Mucorales</taxon>
        <taxon>Cunninghamellaceae</taxon>
        <taxon>Absidia</taxon>
    </lineage>
</organism>